<gene>
    <name evidence="2" type="ORF">PGT21_037091</name>
</gene>
<feature type="compositionally biased region" description="Polar residues" evidence="1">
    <location>
        <begin position="78"/>
        <end position="96"/>
    </location>
</feature>
<organism evidence="2 3">
    <name type="scientific">Puccinia graminis f. sp. tritici</name>
    <dbReference type="NCBI Taxonomy" id="56615"/>
    <lineage>
        <taxon>Eukaryota</taxon>
        <taxon>Fungi</taxon>
        <taxon>Dikarya</taxon>
        <taxon>Basidiomycota</taxon>
        <taxon>Pucciniomycotina</taxon>
        <taxon>Pucciniomycetes</taxon>
        <taxon>Pucciniales</taxon>
        <taxon>Pucciniaceae</taxon>
        <taxon>Puccinia</taxon>
    </lineage>
</organism>
<feature type="region of interest" description="Disordered" evidence="1">
    <location>
        <begin position="76"/>
        <end position="96"/>
    </location>
</feature>
<dbReference type="Proteomes" id="UP000324748">
    <property type="component" value="Unassembled WGS sequence"/>
</dbReference>
<dbReference type="AlphaFoldDB" id="A0A5B0QRP6"/>
<sequence length="96" mass="10922">MNQIDISKRNRWANPNSIQIETLPVPTKVQRYHIAGKTPNRQEINDAKSPEEQHRNLVLERLGGLRNSITRRLKIHADSTQNKKGISQFAPNGSLS</sequence>
<accession>A0A5B0QRP6</accession>
<reference evidence="2 3" key="1">
    <citation type="submission" date="2019-05" db="EMBL/GenBank/DDBJ databases">
        <title>Emergence of the Ug99 lineage of the wheat stem rust pathogen through somatic hybridization.</title>
        <authorList>
            <person name="Li F."/>
            <person name="Upadhyaya N.M."/>
            <person name="Sperschneider J."/>
            <person name="Matny O."/>
            <person name="Nguyen-Phuc H."/>
            <person name="Mago R."/>
            <person name="Raley C."/>
            <person name="Miller M.E."/>
            <person name="Silverstein K.A.T."/>
            <person name="Henningsen E."/>
            <person name="Hirsch C.D."/>
            <person name="Visser B."/>
            <person name="Pretorius Z.A."/>
            <person name="Steffenson B.J."/>
            <person name="Schwessinger B."/>
            <person name="Dodds P.N."/>
            <person name="Figueroa M."/>
        </authorList>
    </citation>
    <scope>NUCLEOTIDE SEQUENCE [LARGE SCALE GENOMIC DNA]</scope>
    <source>
        <strain evidence="2">21-0</strain>
    </source>
</reference>
<proteinExistence type="predicted"/>
<name>A0A5B0QRP6_PUCGR</name>
<dbReference type="EMBL" id="VSWC01000014">
    <property type="protein sequence ID" value="KAA1115573.1"/>
    <property type="molecule type" value="Genomic_DNA"/>
</dbReference>
<keyword evidence="3" id="KW-1185">Reference proteome</keyword>
<comment type="caution">
    <text evidence="2">The sequence shown here is derived from an EMBL/GenBank/DDBJ whole genome shotgun (WGS) entry which is preliminary data.</text>
</comment>
<evidence type="ECO:0000313" key="2">
    <source>
        <dbReference type="EMBL" id="KAA1115573.1"/>
    </source>
</evidence>
<evidence type="ECO:0000256" key="1">
    <source>
        <dbReference type="SAM" id="MobiDB-lite"/>
    </source>
</evidence>
<protein>
    <submittedName>
        <fullName evidence="2">Uncharacterized protein</fullName>
    </submittedName>
</protein>
<evidence type="ECO:0000313" key="3">
    <source>
        <dbReference type="Proteomes" id="UP000324748"/>
    </source>
</evidence>